<dbReference type="HOGENOM" id="CLU_1554286_0_0_5"/>
<dbReference type="STRING" id="690566.Sphch_3160"/>
<proteinExistence type="predicted"/>
<evidence type="ECO:0000313" key="2">
    <source>
        <dbReference type="Proteomes" id="UP000007150"/>
    </source>
</evidence>
<dbReference type="Proteomes" id="UP000007150">
    <property type="component" value="Chromosome 2"/>
</dbReference>
<keyword evidence="2" id="KW-1185">Reference proteome</keyword>
<accession>F6F2W3</accession>
<reference evidence="1 2" key="1">
    <citation type="submission" date="2011-05" db="EMBL/GenBank/DDBJ databases">
        <title>Complete sequence of chromosome 2 of Sphingobium chlorophenolicum L-1.</title>
        <authorList>
            <consortium name="US DOE Joint Genome Institute"/>
            <person name="Lucas S."/>
            <person name="Han J."/>
            <person name="Lapidus A."/>
            <person name="Cheng J.-F."/>
            <person name="Goodwin L."/>
            <person name="Pitluck S."/>
            <person name="Peters L."/>
            <person name="Daligault H."/>
            <person name="Han C."/>
            <person name="Tapia R."/>
            <person name="Land M."/>
            <person name="Hauser L."/>
            <person name="Kyrpides N."/>
            <person name="Ivanova N."/>
            <person name="Pagani I."/>
            <person name="Turner P."/>
            <person name="Copley S."/>
            <person name="Woyke T."/>
        </authorList>
    </citation>
    <scope>NUCLEOTIDE SEQUENCE [LARGE SCALE GENOMIC DNA]</scope>
    <source>
        <strain evidence="1 2">L-1</strain>
    </source>
</reference>
<gene>
    <name evidence="1" type="ORF">Sphch_3160</name>
</gene>
<evidence type="ECO:0000313" key="1">
    <source>
        <dbReference type="EMBL" id="AEG50775.1"/>
    </source>
</evidence>
<protein>
    <submittedName>
        <fullName evidence="1">Uncharacterized protein</fullName>
    </submittedName>
</protein>
<dbReference type="AlphaFoldDB" id="F6F2W3"/>
<name>F6F2W3_SPHCR</name>
<dbReference type="EMBL" id="CP002799">
    <property type="protein sequence ID" value="AEG50775.1"/>
    <property type="molecule type" value="Genomic_DNA"/>
</dbReference>
<dbReference type="KEGG" id="sch:Sphch_3160"/>
<organism evidence="1 2">
    <name type="scientific">Sphingobium chlorophenolicum L-1</name>
    <dbReference type="NCBI Taxonomy" id="690566"/>
    <lineage>
        <taxon>Bacteria</taxon>
        <taxon>Pseudomonadati</taxon>
        <taxon>Pseudomonadota</taxon>
        <taxon>Alphaproteobacteria</taxon>
        <taxon>Sphingomonadales</taxon>
        <taxon>Sphingomonadaceae</taxon>
        <taxon>Sphingobium</taxon>
    </lineage>
</organism>
<sequence>MTYSGEHLFKLATAFELIGLGQPALTASTLVESNWPSIAAGYGIAVRNEFHEWPHDKKSSNILIYLRITLNTLSPLLSNSEDGAESGHVSVEYRRNLIEYLEDDPEREGNSFLLLCASHIMRGVLHACKDARVKDPFDDPEFAEWYKRDGSYGWWMFGEGNQLVNVPDDQHS</sequence>